<dbReference type="SUPFAM" id="SSF48008">
    <property type="entry name" value="GntR ligand-binding domain-like"/>
    <property type="match status" value="1"/>
</dbReference>
<sequence length="238" mass="27034">MESAQISQVEAAVALLRDRIMDLTLEPGSRIDERLLTDRFNLGRTPAREAMNRLSAEGFVELRPNREGAFVAPLGFGDFAQLIEAHQFCEAMLGHRLALDHPGLLDDLHAIQDSYVEAVTARDFLRITHINIAFHMRLYATLDNAFIETFALKIHRHVARVLNYTYQNELPELAHQDEQFRLNLGQHVDILTTVADKDRARLSTLLLEHARYVQIRLTHLLQRRGLPSGTWLDLGPGG</sequence>
<dbReference type="Proteomes" id="UP000478740">
    <property type="component" value="Unassembled WGS sequence"/>
</dbReference>
<protein>
    <submittedName>
        <fullName evidence="5">GntR family transcriptional regulator</fullName>
    </submittedName>
</protein>
<dbReference type="GO" id="GO:0003700">
    <property type="term" value="F:DNA-binding transcription factor activity"/>
    <property type="evidence" value="ECO:0007669"/>
    <property type="project" value="InterPro"/>
</dbReference>
<evidence type="ECO:0000313" key="5">
    <source>
        <dbReference type="EMBL" id="MTH63066.1"/>
    </source>
</evidence>
<name>A0A6L6IRF3_9RHOB</name>
<dbReference type="Gene3D" id="1.10.10.10">
    <property type="entry name" value="Winged helix-like DNA-binding domain superfamily/Winged helix DNA-binding domain"/>
    <property type="match status" value="1"/>
</dbReference>
<proteinExistence type="predicted"/>
<reference evidence="5 6" key="1">
    <citation type="submission" date="2019-11" db="EMBL/GenBank/DDBJ databases">
        <authorList>
            <person name="Dong K."/>
        </authorList>
    </citation>
    <scope>NUCLEOTIDE SEQUENCE [LARGE SCALE GENOMIC DNA]</scope>
    <source>
        <strain evidence="5 6">DK608</strain>
    </source>
</reference>
<dbReference type="Pfam" id="PF07729">
    <property type="entry name" value="FCD"/>
    <property type="match status" value="1"/>
</dbReference>
<comment type="caution">
    <text evidence="5">The sequence shown here is derived from an EMBL/GenBank/DDBJ whole genome shotgun (WGS) entry which is preliminary data.</text>
</comment>
<dbReference type="InterPro" id="IPR000524">
    <property type="entry name" value="Tscrpt_reg_HTH_GntR"/>
</dbReference>
<dbReference type="RefSeq" id="WP_155043016.1">
    <property type="nucleotide sequence ID" value="NZ_WMIH01000017.1"/>
</dbReference>
<keyword evidence="6" id="KW-1185">Reference proteome</keyword>
<dbReference type="GO" id="GO:0003677">
    <property type="term" value="F:DNA binding"/>
    <property type="evidence" value="ECO:0007669"/>
    <property type="project" value="UniProtKB-KW"/>
</dbReference>
<dbReference type="SMART" id="SM00345">
    <property type="entry name" value="HTH_GNTR"/>
    <property type="match status" value="1"/>
</dbReference>
<dbReference type="CDD" id="cd07377">
    <property type="entry name" value="WHTH_GntR"/>
    <property type="match status" value="1"/>
</dbReference>
<keyword evidence="3" id="KW-0804">Transcription</keyword>
<keyword evidence="1" id="KW-0805">Transcription regulation</keyword>
<dbReference type="InterPro" id="IPR011711">
    <property type="entry name" value="GntR_C"/>
</dbReference>
<evidence type="ECO:0000259" key="4">
    <source>
        <dbReference type="PROSITE" id="PS50949"/>
    </source>
</evidence>
<evidence type="ECO:0000313" key="6">
    <source>
        <dbReference type="Proteomes" id="UP000478740"/>
    </source>
</evidence>
<dbReference type="PANTHER" id="PTHR43537:SF49">
    <property type="entry name" value="TRANSCRIPTIONAL REGULATORY PROTEIN"/>
    <property type="match status" value="1"/>
</dbReference>
<gene>
    <name evidence="5" type="ORF">GL284_02135</name>
</gene>
<dbReference type="InterPro" id="IPR036388">
    <property type="entry name" value="WH-like_DNA-bd_sf"/>
</dbReference>
<dbReference type="EMBL" id="WMII01000002">
    <property type="protein sequence ID" value="MTH63066.1"/>
    <property type="molecule type" value="Genomic_DNA"/>
</dbReference>
<dbReference type="Pfam" id="PF00392">
    <property type="entry name" value="GntR"/>
    <property type="match status" value="1"/>
</dbReference>
<evidence type="ECO:0000256" key="2">
    <source>
        <dbReference type="ARBA" id="ARBA00023125"/>
    </source>
</evidence>
<accession>A0A6L6IRF3</accession>
<feature type="domain" description="HTH gntR-type" evidence="4">
    <location>
        <begin position="6"/>
        <end position="74"/>
    </location>
</feature>
<dbReference type="PANTHER" id="PTHR43537">
    <property type="entry name" value="TRANSCRIPTIONAL REGULATOR, GNTR FAMILY"/>
    <property type="match status" value="1"/>
</dbReference>
<dbReference type="AlphaFoldDB" id="A0A6L6IRF3"/>
<evidence type="ECO:0000256" key="1">
    <source>
        <dbReference type="ARBA" id="ARBA00023015"/>
    </source>
</evidence>
<dbReference type="InterPro" id="IPR036390">
    <property type="entry name" value="WH_DNA-bd_sf"/>
</dbReference>
<organism evidence="5 6">
    <name type="scientific">Paracoccus shanxieyensis</name>
    <dbReference type="NCBI Taxonomy" id="2675752"/>
    <lineage>
        <taxon>Bacteria</taxon>
        <taxon>Pseudomonadati</taxon>
        <taxon>Pseudomonadota</taxon>
        <taxon>Alphaproteobacteria</taxon>
        <taxon>Rhodobacterales</taxon>
        <taxon>Paracoccaceae</taxon>
        <taxon>Paracoccus</taxon>
    </lineage>
</organism>
<dbReference type="Gene3D" id="1.20.120.530">
    <property type="entry name" value="GntR ligand-binding domain-like"/>
    <property type="match status" value="1"/>
</dbReference>
<dbReference type="PROSITE" id="PS50949">
    <property type="entry name" value="HTH_GNTR"/>
    <property type="match status" value="1"/>
</dbReference>
<dbReference type="InterPro" id="IPR008920">
    <property type="entry name" value="TF_FadR/GntR_C"/>
</dbReference>
<evidence type="ECO:0000256" key="3">
    <source>
        <dbReference type="ARBA" id="ARBA00023163"/>
    </source>
</evidence>
<dbReference type="SUPFAM" id="SSF46785">
    <property type="entry name" value="Winged helix' DNA-binding domain"/>
    <property type="match status" value="1"/>
</dbReference>
<keyword evidence="2" id="KW-0238">DNA-binding</keyword>